<feature type="region of interest" description="Disordered" evidence="1">
    <location>
        <begin position="323"/>
        <end position="419"/>
    </location>
</feature>
<evidence type="ECO:0000256" key="1">
    <source>
        <dbReference type="SAM" id="MobiDB-lite"/>
    </source>
</evidence>
<dbReference type="AlphaFoldDB" id="A0A0H2TLB1"/>
<dbReference type="VEuPathDB" id="FungiDB:MAPG_01365"/>
<sequence length="419" mass="44734">MAPTWRSVAKLLRWRASSLGLPKPAGSLVSHTTCLYPQSAAGFTALLPKWGGVAVYAPLTQGPQLAETFSLQLEVVAILPKSPMSDPDLACSRLASSPKRAPIRRNTAGVRHSPFPQMLIPPPLGSDQEAASMPPSAVSLTPLSPMPSIHRYLVSLWSSVGWFCGHQPSIISIFNSTTNDTTRGAGDDQLGPNMAAPTPNTPRPHGSRFSISTVSVVSTIHEADGGEYEQAARSTNHTYRGIDGRPLREAGPDPSPNWKPFTLRWPFLLLLTAVVLALIGVTEWACRSLPVVEWQNPAAPTPTDDLLSPRSAFIFGQALAGQNPQLAARDPQAEGKPVSKPGGDSKPGETKPGETKPGETKPGETKPGETKPGETKPGETKPGETKPGEPSQVRASRMRVSQARPSRVRPNQARPSQAR</sequence>
<feature type="non-terminal residue" evidence="2">
    <location>
        <position position="419"/>
    </location>
</feature>
<feature type="compositionally biased region" description="Basic and acidic residues" evidence="1">
    <location>
        <begin position="346"/>
        <end position="387"/>
    </location>
</feature>
<organism evidence="2">
    <name type="scientific">Magnaporthiopsis poae (strain ATCC 64411 / 73-15)</name>
    <name type="common">Kentucky bluegrass fungus</name>
    <name type="synonym">Magnaporthe poae</name>
    <dbReference type="NCBI Taxonomy" id="644358"/>
    <lineage>
        <taxon>Eukaryota</taxon>
        <taxon>Fungi</taxon>
        <taxon>Dikarya</taxon>
        <taxon>Ascomycota</taxon>
        <taxon>Pezizomycotina</taxon>
        <taxon>Sordariomycetes</taxon>
        <taxon>Sordariomycetidae</taxon>
        <taxon>Magnaporthales</taxon>
        <taxon>Magnaporthaceae</taxon>
        <taxon>Magnaporthiopsis</taxon>
    </lineage>
</organism>
<dbReference type="EMBL" id="GL876966">
    <property type="protein sequence ID" value="KLU82291.1"/>
    <property type="molecule type" value="Genomic_DNA"/>
</dbReference>
<proteinExistence type="predicted"/>
<evidence type="ECO:0000313" key="2">
    <source>
        <dbReference type="EMBL" id="KLU82291.1"/>
    </source>
</evidence>
<name>A0A0H2TLB1_MAGP6</name>
<reference evidence="2" key="2">
    <citation type="submission" date="2011-03" db="EMBL/GenBank/DDBJ databases">
        <title>Annotation of Magnaporthe poae ATCC 64411.</title>
        <authorList>
            <person name="Ma L.-J."/>
            <person name="Dead R."/>
            <person name="Young S.K."/>
            <person name="Zeng Q."/>
            <person name="Gargeya S."/>
            <person name="Fitzgerald M."/>
            <person name="Haas B."/>
            <person name="Abouelleil A."/>
            <person name="Alvarado L."/>
            <person name="Arachchi H.M."/>
            <person name="Berlin A."/>
            <person name="Brown A."/>
            <person name="Chapman S.B."/>
            <person name="Chen Z."/>
            <person name="Dunbar C."/>
            <person name="Freedman E."/>
            <person name="Gearin G."/>
            <person name="Gellesch M."/>
            <person name="Goldberg J."/>
            <person name="Griggs A."/>
            <person name="Gujja S."/>
            <person name="Heiman D."/>
            <person name="Howarth C."/>
            <person name="Larson L."/>
            <person name="Lui A."/>
            <person name="MacDonald P.J.P."/>
            <person name="Mehta T."/>
            <person name="Montmayeur A."/>
            <person name="Murphy C."/>
            <person name="Neiman D."/>
            <person name="Pearson M."/>
            <person name="Priest M."/>
            <person name="Roberts A."/>
            <person name="Saif S."/>
            <person name="Shea T."/>
            <person name="Shenoy N."/>
            <person name="Sisk P."/>
            <person name="Stolte C."/>
            <person name="Sykes S."/>
            <person name="Yandava C."/>
            <person name="Wortman J."/>
            <person name="Nusbaum C."/>
            <person name="Birren B."/>
        </authorList>
    </citation>
    <scope>NUCLEOTIDE SEQUENCE</scope>
    <source>
        <strain evidence="2">ATCC 64411</strain>
    </source>
</reference>
<dbReference type="OrthoDB" id="5431405at2759"/>
<accession>A0A0H2TLB1</accession>
<protein>
    <submittedName>
        <fullName evidence="2">Uncharacterized protein</fullName>
    </submittedName>
</protein>
<gene>
    <name evidence="2" type="ORF">MAPG_01365</name>
</gene>
<reference evidence="2" key="1">
    <citation type="submission" date="2010-05" db="EMBL/GenBank/DDBJ databases">
        <title>The Genome Sequence of Magnaporthe poae strain ATCC 64411.</title>
        <authorList>
            <consortium name="The Broad Institute Genome Sequencing Platform"/>
            <consortium name="Broad Institute Genome Sequencing Center for Infectious Disease"/>
            <person name="Ma L.-J."/>
            <person name="Dead R."/>
            <person name="Young S."/>
            <person name="Zeng Q."/>
            <person name="Koehrsen M."/>
            <person name="Alvarado L."/>
            <person name="Berlin A."/>
            <person name="Chapman S.B."/>
            <person name="Chen Z."/>
            <person name="Freedman E."/>
            <person name="Gellesch M."/>
            <person name="Goldberg J."/>
            <person name="Griggs A."/>
            <person name="Gujja S."/>
            <person name="Heilman E.R."/>
            <person name="Heiman D."/>
            <person name="Hepburn T."/>
            <person name="Howarth C."/>
            <person name="Jen D."/>
            <person name="Larson L."/>
            <person name="Mehta T."/>
            <person name="Neiman D."/>
            <person name="Pearson M."/>
            <person name="Roberts A."/>
            <person name="Saif S."/>
            <person name="Shea T."/>
            <person name="Shenoy N."/>
            <person name="Sisk P."/>
            <person name="Stolte C."/>
            <person name="Sykes S."/>
            <person name="Walk T."/>
            <person name="White J."/>
            <person name="Yandava C."/>
            <person name="Haas B."/>
            <person name="Nusbaum C."/>
            <person name="Birren B."/>
        </authorList>
    </citation>
    <scope>NUCLEOTIDE SEQUENCE</scope>
    <source>
        <strain evidence="2">ATCC 64411</strain>
    </source>
</reference>